<protein>
    <submittedName>
        <fullName evidence="1">Uncharacterized protein</fullName>
    </submittedName>
</protein>
<reference evidence="1 2" key="1">
    <citation type="submission" date="2016-12" db="EMBL/GenBank/DDBJ databases">
        <title>The new phylogeny of genus Mycobacterium.</title>
        <authorList>
            <person name="Tortoli E."/>
            <person name="Trovato A."/>
            <person name="Cirillo D.M."/>
        </authorList>
    </citation>
    <scope>NUCLEOTIDE SEQUENCE [LARGE SCALE GENOMIC DNA]</scope>
    <source>
        <strain evidence="1 2">DSM 44223</strain>
    </source>
</reference>
<comment type="caution">
    <text evidence="1">The sequence shown here is derived from an EMBL/GenBank/DDBJ whole genome shotgun (WGS) entry which is preliminary data.</text>
</comment>
<dbReference type="EMBL" id="MVIH01000008">
    <property type="protein sequence ID" value="ORB51277.1"/>
    <property type="molecule type" value="Genomic_DNA"/>
</dbReference>
<dbReference type="AlphaFoldDB" id="A0A1X0IRW8"/>
<dbReference type="Proteomes" id="UP000192534">
    <property type="component" value="Unassembled WGS sequence"/>
</dbReference>
<sequence>MKAYNVEAVMAPISTDEEWDGLRDLIDVIPGTILIEDPDEPLIIFPIDARDEYAAFSLVDGFLRLRGVEPERGRICLVDDHDDDHDDDCITNAEWDNLVSR</sequence>
<gene>
    <name evidence="1" type="ORF">BST42_17820</name>
</gene>
<dbReference type="RefSeq" id="WP_133057477.1">
    <property type="nucleotide sequence ID" value="NZ_JACKUO010000015.1"/>
</dbReference>
<evidence type="ECO:0000313" key="2">
    <source>
        <dbReference type="Proteomes" id="UP000192534"/>
    </source>
</evidence>
<keyword evidence="2" id="KW-1185">Reference proteome</keyword>
<proteinExistence type="predicted"/>
<organism evidence="1 2">
    <name type="scientific">Mycolicibacterium rhodesiae</name>
    <name type="common">Mycobacterium rhodesiae</name>
    <dbReference type="NCBI Taxonomy" id="36814"/>
    <lineage>
        <taxon>Bacteria</taxon>
        <taxon>Bacillati</taxon>
        <taxon>Actinomycetota</taxon>
        <taxon>Actinomycetes</taxon>
        <taxon>Mycobacteriales</taxon>
        <taxon>Mycobacteriaceae</taxon>
        <taxon>Mycolicibacterium</taxon>
    </lineage>
</organism>
<accession>A0A1X0IRW8</accession>
<dbReference type="OrthoDB" id="9846223at2"/>
<name>A0A1X0IRW8_MYCRH</name>
<evidence type="ECO:0000313" key="1">
    <source>
        <dbReference type="EMBL" id="ORB51277.1"/>
    </source>
</evidence>